<organism evidence="17 18">
    <name type="scientific">Candidatus Roizmanbacteria bacterium RIFCSPLOWO2_02_FULL_36_11</name>
    <dbReference type="NCBI Taxonomy" id="1802071"/>
    <lineage>
        <taxon>Bacteria</taxon>
        <taxon>Candidatus Roizmaniibacteriota</taxon>
    </lineage>
</organism>
<keyword evidence="4 14" id="KW-0235">DNA replication</keyword>
<dbReference type="EC" id="6.5.1.1" evidence="14"/>
<sequence length="593" mass="67595">MTFKQLSIYFAKIEDTSSRLKITEIIADLFDKISDKEIDKVLYLLQGRLTPLFIRLDFGLGEKMIIKALIEVVRVSEKTFISNYKKIGDLGKTVEDLKNKNHQFPKKDISIIEVFNRLNEIAKCGGFGSQEKKTSLFTELVKGLDPLSARFVVRIPTNTLRLGFSDMTILDGFSWMLTGNKSLRPKIEKAYHVRPDIGYIGQQIKKSGIAGLTQVKPKLFTPIIMMKAERLSSATDILEKAPKAIIEPKYDGFRLQIHANKSDVKLYSRSLEDVTFMYPDIVDGVKKEVVADEIILEGEAIGFHVESNSFLPFQETVQRKRKYDIAEKVKEIPLKLFAFEILYSNGVNYLNIPLEKRRRVLEKSIKLTGSKSTDTLLISPEEIVDSEKKINLAFEDAVSKGLEGIMVKKLDGIYQPGARGWNWIKYKRSYSSKITDTIDCLVMGYDSGKGKRSDFGIGAFLAGIYDDKSLRFQTVAKIGTGLTDEEWKTLKKRSDKFKTAQKPNQYLVDKMMEVDVWIKPEIVVEIRADELTRSPSHTAGRTLKKSKSGSAYEVDIPGYALRFPRLERFRNDKKPEDVTTLTEIEKIFKQQKH</sequence>
<dbReference type="Pfam" id="PF04679">
    <property type="entry name" value="DNA_ligase_A_C"/>
    <property type="match status" value="1"/>
</dbReference>
<dbReference type="PROSITE" id="PS00333">
    <property type="entry name" value="DNA_LIGASE_A2"/>
    <property type="match status" value="1"/>
</dbReference>
<keyword evidence="12 14" id="KW-0131">Cell cycle</keyword>
<dbReference type="SUPFAM" id="SSF50249">
    <property type="entry name" value="Nucleic acid-binding proteins"/>
    <property type="match status" value="1"/>
</dbReference>
<reference evidence="17 18" key="1">
    <citation type="journal article" date="2016" name="Nat. Commun.">
        <title>Thousands of microbial genomes shed light on interconnected biogeochemical processes in an aquifer system.</title>
        <authorList>
            <person name="Anantharaman K."/>
            <person name="Brown C.T."/>
            <person name="Hug L.A."/>
            <person name="Sharon I."/>
            <person name="Castelle C.J."/>
            <person name="Probst A.J."/>
            <person name="Thomas B.C."/>
            <person name="Singh A."/>
            <person name="Wilkins M.J."/>
            <person name="Karaoz U."/>
            <person name="Brodie E.L."/>
            <person name="Williams K.H."/>
            <person name="Hubbard S.S."/>
            <person name="Banfield J.F."/>
        </authorList>
    </citation>
    <scope>NUCLEOTIDE SEQUENCE [LARGE SCALE GENOMIC DNA]</scope>
</reference>
<evidence type="ECO:0000256" key="6">
    <source>
        <dbReference type="ARBA" id="ARBA00022741"/>
    </source>
</evidence>
<name>A0A1F7JC53_9BACT</name>
<proteinExistence type="inferred from homology"/>
<dbReference type="CDD" id="cd07901">
    <property type="entry name" value="Adenylation_DNA_ligase_Arch_LigB"/>
    <property type="match status" value="1"/>
</dbReference>
<keyword evidence="9 14" id="KW-0460">Magnesium</keyword>
<comment type="cofactor">
    <cofactor evidence="14">
        <name>Mg(2+)</name>
        <dbReference type="ChEBI" id="CHEBI:18420"/>
    </cofactor>
</comment>
<dbReference type="InterPro" id="IPR050191">
    <property type="entry name" value="ATP-dep_DNA_ligase"/>
</dbReference>
<dbReference type="GO" id="GO:0051301">
    <property type="term" value="P:cell division"/>
    <property type="evidence" value="ECO:0007669"/>
    <property type="project" value="UniProtKB-KW"/>
</dbReference>
<evidence type="ECO:0000256" key="12">
    <source>
        <dbReference type="ARBA" id="ARBA00023306"/>
    </source>
</evidence>
<evidence type="ECO:0000256" key="7">
    <source>
        <dbReference type="ARBA" id="ARBA00022763"/>
    </source>
</evidence>
<dbReference type="InterPro" id="IPR000977">
    <property type="entry name" value="DNA_ligase_ATP-dep"/>
</dbReference>
<dbReference type="GO" id="GO:0006273">
    <property type="term" value="P:lagging strand elongation"/>
    <property type="evidence" value="ECO:0007669"/>
    <property type="project" value="TreeGrafter"/>
</dbReference>
<dbReference type="SUPFAM" id="SSF117018">
    <property type="entry name" value="ATP-dependent DNA ligase DNA-binding domain"/>
    <property type="match status" value="1"/>
</dbReference>
<comment type="function">
    <text evidence="14">DNA ligase that seals nicks in double-stranded DNA during DNA replication, DNA recombination and DNA repair.</text>
</comment>
<keyword evidence="10 14" id="KW-0233">DNA recombination</keyword>
<feature type="binding site" evidence="14">
    <location>
        <position position="299"/>
    </location>
    <ligand>
        <name>ATP</name>
        <dbReference type="ChEBI" id="CHEBI:30616"/>
    </ligand>
</feature>
<keyword evidence="7 14" id="KW-0227">DNA damage</keyword>
<dbReference type="Pfam" id="PF01068">
    <property type="entry name" value="DNA_ligase_A_M"/>
    <property type="match status" value="1"/>
</dbReference>
<evidence type="ECO:0000256" key="15">
    <source>
        <dbReference type="RuleBase" id="RU004196"/>
    </source>
</evidence>
<dbReference type="Proteomes" id="UP000177418">
    <property type="component" value="Unassembled WGS sequence"/>
</dbReference>
<dbReference type="InterPro" id="IPR012308">
    <property type="entry name" value="DNA_ligase_ATP-dep_N"/>
</dbReference>
<evidence type="ECO:0000256" key="8">
    <source>
        <dbReference type="ARBA" id="ARBA00022840"/>
    </source>
</evidence>
<evidence type="ECO:0000256" key="3">
    <source>
        <dbReference type="ARBA" id="ARBA00022618"/>
    </source>
</evidence>
<evidence type="ECO:0000313" key="18">
    <source>
        <dbReference type="Proteomes" id="UP000177418"/>
    </source>
</evidence>
<dbReference type="PANTHER" id="PTHR45674:SF4">
    <property type="entry name" value="DNA LIGASE 1"/>
    <property type="match status" value="1"/>
</dbReference>
<keyword evidence="5 14" id="KW-0479">Metal-binding</keyword>
<keyword evidence="3 14" id="KW-0132">Cell division</keyword>
<feature type="binding site" evidence="14">
    <location>
        <position position="419"/>
    </location>
    <ligand>
        <name>ATP</name>
        <dbReference type="ChEBI" id="CHEBI:30616"/>
    </ligand>
</feature>
<dbReference type="GO" id="GO:0005524">
    <property type="term" value="F:ATP binding"/>
    <property type="evidence" value="ECO:0007669"/>
    <property type="project" value="UniProtKB-UniRule"/>
</dbReference>
<dbReference type="GO" id="GO:0071897">
    <property type="term" value="P:DNA biosynthetic process"/>
    <property type="evidence" value="ECO:0007669"/>
    <property type="project" value="InterPro"/>
</dbReference>
<dbReference type="Gene3D" id="1.10.3260.10">
    <property type="entry name" value="DNA ligase, ATP-dependent, N-terminal domain"/>
    <property type="match status" value="1"/>
</dbReference>
<evidence type="ECO:0000256" key="13">
    <source>
        <dbReference type="ARBA" id="ARBA00034003"/>
    </source>
</evidence>
<comment type="catalytic activity">
    <reaction evidence="13 14">
        <text>ATP + (deoxyribonucleotide)n-3'-hydroxyl + 5'-phospho-(deoxyribonucleotide)m = (deoxyribonucleotide)n+m + AMP + diphosphate.</text>
        <dbReference type="EC" id="6.5.1.1"/>
    </reaction>
</comment>
<evidence type="ECO:0000259" key="16">
    <source>
        <dbReference type="PROSITE" id="PS50160"/>
    </source>
</evidence>
<feature type="domain" description="ATP-dependent DNA ligase family profile" evidence="16">
    <location>
        <begin position="327"/>
        <end position="466"/>
    </location>
</feature>
<evidence type="ECO:0000313" key="17">
    <source>
        <dbReference type="EMBL" id="OGK53208.1"/>
    </source>
</evidence>
<comment type="caution">
    <text evidence="17">The sequence shown here is derived from an EMBL/GenBank/DDBJ whole genome shotgun (WGS) entry which is preliminary data.</text>
</comment>
<evidence type="ECO:0000256" key="4">
    <source>
        <dbReference type="ARBA" id="ARBA00022705"/>
    </source>
</evidence>
<dbReference type="EMBL" id="MGAV01000022">
    <property type="protein sequence ID" value="OGK53208.1"/>
    <property type="molecule type" value="Genomic_DNA"/>
</dbReference>
<comment type="similarity">
    <text evidence="1 14 15">Belongs to the ATP-dependent DNA ligase family.</text>
</comment>
<dbReference type="SUPFAM" id="SSF56091">
    <property type="entry name" value="DNA ligase/mRNA capping enzyme, catalytic domain"/>
    <property type="match status" value="1"/>
</dbReference>
<dbReference type="HAMAP" id="MF_00407">
    <property type="entry name" value="DNA_ligase"/>
    <property type="match status" value="1"/>
</dbReference>
<evidence type="ECO:0000256" key="1">
    <source>
        <dbReference type="ARBA" id="ARBA00007572"/>
    </source>
</evidence>
<dbReference type="PANTHER" id="PTHR45674">
    <property type="entry name" value="DNA LIGASE 1/3 FAMILY MEMBER"/>
    <property type="match status" value="1"/>
</dbReference>
<dbReference type="Gene3D" id="2.40.50.140">
    <property type="entry name" value="Nucleic acid-binding proteins"/>
    <property type="match status" value="1"/>
</dbReference>
<keyword evidence="11 14" id="KW-0234">DNA repair</keyword>
<dbReference type="InterPro" id="IPR012340">
    <property type="entry name" value="NA-bd_OB-fold"/>
</dbReference>
<dbReference type="InterPro" id="IPR012310">
    <property type="entry name" value="DNA_ligase_ATP-dep_cent"/>
</dbReference>
<dbReference type="InterPro" id="IPR012309">
    <property type="entry name" value="DNA_ligase_ATP-dep_C"/>
</dbReference>
<dbReference type="NCBIfam" id="TIGR00574">
    <property type="entry name" value="dnl1"/>
    <property type="match status" value="1"/>
</dbReference>
<dbReference type="GO" id="GO:0046872">
    <property type="term" value="F:metal ion binding"/>
    <property type="evidence" value="ECO:0007669"/>
    <property type="project" value="UniProtKB-KW"/>
</dbReference>
<evidence type="ECO:0000256" key="11">
    <source>
        <dbReference type="ARBA" id="ARBA00023204"/>
    </source>
</evidence>
<dbReference type="PROSITE" id="PS50160">
    <property type="entry name" value="DNA_LIGASE_A3"/>
    <property type="match status" value="1"/>
</dbReference>
<dbReference type="AlphaFoldDB" id="A0A1F7JC53"/>
<feature type="binding site" evidence="14">
    <location>
        <position position="254"/>
    </location>
    <ligand>
        <name>ATP</name>
        <dbReference type="ChEBI" id="CHEBI:30616"/>
    </ligand>
</feature>
<dbReference type="InterPro" id="IPR016059">
    <property type="entry name" value="DNA_ligase_ATP-dep_CS"/>
</dbReference>
<feature type="binding site" evidence="14">
    <location>
        <position position="339"/>
    </location>
    <ligand>
        <name>ATP</name>
        <dbReference type="ChEBI" id="CHEBI:30616"/>
    </ligand>
</feature>
<dbReference type="Pfam" id="PF04675">
    <property type="entry name" value="DNA_ligase_A_N"/>
    <property type="match status" value="1"/>
</dbReference>
<dbReference type="InterPro" id="IPR022865">
    <property type="entry name" value="DNA_ligae_ATP-dep_bac/arc"/>
</dbReference>
<dbReference type="GO" id="GO:0003910">
    <property type="term" value="F:DNA ligase (ATP) activity"/>
    <property type="evidence" value="ECO:0007669"/>
    <property type="project" value="UniProtKB-UniRule"/>
</dbReference>
<keyword evidence="8 14" id="KW-0067">ATP-binding</keyword>
<gene>
    <name evidence="14" type="primary">lig</name>
    <name evidence="17" type="ORF">A3H78_02635</name>
</gene>
<feature type="active site" description="N6-AMP-lysine intermediate" evidence="14">
    <location>
        <position position="249"/>
    </location>
</feature>
<evidence type="ECO:0000256" key="10">
    <source>
        <dbReference type="ARBA" id="ARBA00023172"/>
    </source>
</evidence>
<feature type="binding site" evidence="14">
    <location>
        <position position="425"/>
    </location>
    <ligand>
        <name>ATP</name>
        <dbReference type="ChEBI" id="CHEBI:30616"/>
    </ligand>
</feature>
<evidence type="ECO:0000256" key="2">
    <source>
        <dbReference type="ARBA" id="ARBA00022598"/>
    </source>
</evidence>
<keyword evidence="2 14" id="KW-0436">Ligase</keyword>
<dbReference type="GO" id="GO:0006310">
    <property type="term" value="P:DNA recombination"/>
    <property type="evidence" value="ECO:0007669"/>
    <property type="project" value="UniProtKB-UniRule"/>
</dbReference>
<accession>A0A1F7JC53</accession>
<dbReference type="Gene3D" id="3.30.470.30">
    <property type="entry name" value="DNA ligase/mRNA capping enzyme"/>
    <property type="match status" value="1"/>
</dbReference>
<dbReference type="GO" id="GO:0003677">
    <property type="term" value="F:DNA binding"/>
    <property type="evidence" value="ECO:0007669"/>
    <property type="project" value="InterPro"/>
</dbReference>
<dbReference type="InterPro" id="IPR036599">
    <property type="entry name" value="DNA_ligase_N_sf"/>
</dbReference>
<dbReference type="GO" id="GO:0006281">
    <property type="term" value="P:DNA repair"/>
    <property type="evidence" value="ECO:0007669"/>
    <property type="project" value="UniProtKB-UniRule"/>
</dbReference>
<protein>
    <recommendedName>
        <fullName evidence="14">Probable DNA ligase</fullName>
        <ecNumber evidence="14">6.5.1.1</ecNumber>
    </recommendedName>
    <alternativeName>
        <fullName evidence="14">Polydeoxyribonucleotide synthase [ATP]</fullName>
    </alternativeName>
</protein>
<evidence type="ECO:0000256" key="9">
    <source>
        <dbReference type="ARBA" id="ARBA00022842"/>
    </source>
</evidence>
<feature type="binding site" evidence="14">
    <location>
        <position position="269"/>
    </location>
    <ligand>
        <name>ATP</name>
        <dbReference type="ChEBI" id="CHEBI:30616"/>
    </ligand>
</feature>
<evidence type="ECO:0000256" key="14">
    <source>
        <dbReference type="HAMAP-Rule" id="MF_00407"/>
    </source>
</evidence>
<evidence type="ECO:0000256" key="5">
    <source>
        <dbReference type="ARBA" id="ARBA00022723"/>
    </source>
</evidence>
<keyword evidence="6 14" id="KW-0547">Nucleotide-binding</keyword>
<feature type="binding site" evidence="14">
    <location>
        <position position="247"/>
    </location>
    <ligand>
        <name>ATP</name>
        <dbReference type="ChEBI" id="CHEBI:30616"/>
    </ligand>
</feature>